<reference evidence="2" key="1">
    <citation type="submission" date="2020-06" db="EMBL/GenBank/DDBJ databases">
        <title>Draft genome of Bugula neritina, a colonial animal packing powerful symbionts and potential medicines.</title>
        <authorList>
            <person name="Rayko M."/>
        </authorList>
    </citation>
    <scope>NUCLEOTIDE SEQUENCE [LARGE SCALE GENOMIC DNA]</scope>
    <source>
        <strain evidence="2">Kwan_BN1</strain>
    </source>
</reference>
<feature type="region of interest" description="Disordered" evidence="1">
    <location>
        <begin position="1"/>
        <end position="64"/>
    </location>
</feature>
<dbReference type="Proteomes" id="UP000593567">
    <property type="component" value="Unassembled WGS sequence"/>
</dbReference>
<keyword evidence="3" id="KW-1185">Reference proteome</keyword>
<accession>A0A7J7K7E2</accession>
<feature type="compositionally biased region" description="Polar residues" evidence="1">
    <location>
        <begin position="50"/>
        <end position="60"/>
    </location>
</feature>
<organism evidence="2 3">
    <name type="scientific">Bugula neritina</name>
    <name type="common">Brown bryozoan</name>
    <name type="synonym">Sertularia neritina</name>
    <dbReference type="NCBI Taxonomy" id="10212"/>
    <lineage>
        <taxon>Eukaryota</taxon>
        <taxon>Metazoa</taxon>
        <taxon>Spiralia</taxon>
        <taxon>Lophotrochozoa</taxon>
        <taxon>Bryozoa</taxon>
        <taxon>Gymnolaemata</taxon>
        <taxon>Cheilostomatida</taxon>
        <taxon>Flustrina</taxon>
        <taxon>Buguloidea</taxon>
        <taxon>Bugulidae</taxon>
        <taxon>Bugula</taxon>
    </lineage>
</organism>
<dbReference type="InterPro" id="IPR008160">
    <property type="entry name" value="Collagen"/>
</dbReference>
<dbReference type="Pfam" id="PF01391">
    <property type="entry name" value="Collagen"/>
    <property type="match status" value="1"/>
</dbReference>
<dbReference type="AlphaFoldDB" id="A0A7J7K7E2"/>
<evidence type="ECO:0000313" key="2">
    <source>
        <dbReference type="EMBL" id="KAF6034123.1"/>
    </source>
</evidence>
<dbReference type="EMBL" id="VXIV02001150">
    <property type="protein sequence ID" value="KAF6034123.1"/>
    <property type="molecule type" value="Genomic_DNA"/>
</dbReference>
<gene>
    <name evidence="2" type="ORF">EB796_007572</name>
</gene>
<protein>
    <submittedName>
        <fullName evidence="2">Uncharacterized protein</fullName>
    </submittedName>
</protein>
<dbReference type="OrthoDB" id="10255512at2759"/>
<sequence length="119" mass="11907">MELLVSQPGRDGITGSPGQNGAPGQPGRDGTAGSPGQNGASGQPPGRDGITSSPGQNGATGQPAEVTFIRYGSFSCPSTRKFHDGYVVGLANSGSQTLQCSPLPNQINPEAVTLESGPN</sequence>
<comment type="caution">
    <text evidence="2">The sequence shown here is derived from an EMBL/GenBank/DDBJ whole genome shotgun (WGS) entry which is preliminary data.</text>
</comment>
<proteinExistence type="predicted"/>
<evidence type="ECO:0000256" key="1">
    <source>
        <dbReference type="SAM" id="MobiDB-lite"/>
    </source>
</evidence>
<evidence type="ECO:0000313" key="3">
    <source>
        <dbReference type="Proteomes" id="UP000593567"/>
    </source>
</evidence>
<name>A0A7J7K7E2_BUGNE</name>